<dbReference type="InterPro" id="IPR013767">
    <property type="entry name" value="PAS_fold"/>
</dbReference>
<dbReference type="InterPro" id="IPR036097">
    <property type="entry name" value="HisK_dim/P_sf"/>
</dbReference>
<dbReference type="InterPro" id="IPR001789">
    <property type="entry name" value="Sig_transdc_resp-reg_receiver"/>
</dbReference>
<dbReference type="SMART" id="SM00388">
    <property type="entry name" value="HisKA"/>
    <property type="match status" value="1"/>
</dbReference>
<dbReference type="SMART" id="SM00086">
    <property type="entry name" value="PAC"/>
    <property type="match status" value="4"/>
</dbReference>
<dbReference type="PROSITE" id="PS50110">
    <property type="entry name" value="RESPONSE_REGULATORY"/>
    <property type="match status" value="1"/>
</dbReference>
<feature type="domain" description="Histidine kinase" evidence="8">
    <location>
        <begin position="526"/>
        <end position="742"/>
    </location>
</feature>
<evidence type="ECO:0000256" key="7">
    <source>
        <dbReference type="PROSITE-ProRule" id="PRU00169"/>
    </source>
</evidence>
<dbReference type="InterPro" id="IPR000700">
    <property type="entry name" value="PAS-assoc_C"/>
</dbReference>
<protein>
    <recommendedName>
        <fullName evidence="3">histidine kinase</fullName>
        <ecNumber evidence="3">2.7.13.3</ecNumber>
    </recommendedName>
</protein>
<dbReference type="PRINTS" id="PR00344">
    <property type="entry name" value="BCTRLSENSOR"/>
</dbReference>
<dbReference type="STRING" id="180197.SAMN02982919_01605"/>
<dbReference type="GO" id="GO:0006355">
    <property type="term" value="P:regulation of DNA-templated transcription"/>
    <property type="evidence" value="ECO:0007669"/>
    <property type="project" value="InterPro"/>
</dbReference>
<feature type="domain" description="PAC" evidence="11">
    <location>
        <begin position="332"/>
        <end position="385"/>
    </location>
</feature>
<sequence>MTSTEILRHALDQHAIVSLTDAAGNILEVNDKFCTISGYRREELLGQNHRALKSGRHPAQFYEEMWNTISAGHTWQGDLCNRARDGKEYWVRSTITPIPGADGLPEKYISIRTDITYIKAVDLVLRENELRYRSLVNSVSVGIVLHNRHGAITECNPAAEQILGLPREQILERLHADAVWRCIHPDGRAFADTDYPAIQTLRTGVSLRDVLMGVYRADGSLVWLSASSEPIRAPDNPQQISAAVVSFVNVTESRYIETRFAFAVEGAGDGVWDWNIATGVISFSGNYEGMLGYAKGELSNDITHLIAMVYPQDLPGVQKNLTDYLEGRVPHYTVEVRLRCKDSSYKWVLCRGTVVQHNADGKPARMIGIHSDISAQKQAENELLVFRRLVESTDQAIRVADRDGRIQYVNPAYQALLGYQAEEVIGQDFALIGTAPDQNQQVQGIMDCLSRSEGWRGLFKLRRKDGSEFISQSNIRSITSPESGELLHSFNMFIDYSEEMARQEALITAREAADRANQAKSDFLSSMSHELRTPMNAIIGFAQMLEYDSELTADQQDNVHEILKAGRHLLDLINEVLDLAKIESGRVDLSMEGIDLAVLGEDCRQLLQPIADQAGIHLGIELPSKSVVFADRVRLKQVLLNLLSNAIKYNRPHGTVRLSVTASKPGYLRLAVADTGLGIASKRITELFQPFNRLGAEASEIEGTGIGLTITRRLVEMMGGEISVESTLGVGSTFWVNLAVGLTAQIGTDEMLNDANTPVEVGMATSTVLAIDDNPANLKLIAKVMGTRDNIHLLSAHTPELGIELALAHRPDLILLDINMPGMDGYQVLEVLKSHMVLRAIPVIAVTANAMPHDIERGKRAGFANYMTKPIQISALMETIEYCLKDTKKPLP</sequence>
<evidence type="ECO:0000313" key="13">
    <source>
        <dbReference type="Proteomes" id="UP000199766"/>
    </source>
</evidence>
<feature type="domain" description="PAC" evidence="11">
    <location>
        <begin position="208"/>
        <end position="262"/>
    </location>
</feature>
<dbReference type="InterPro" id="IPR003661">
    <property type="entry name" value="HisK_dim/P_dom"/>
</dbReference>
<keyword evidence="5" id="KW-0808">Transferase</keyword>
<accession>A0A1H9KN46</accession>
<dbReference type="Proteomes" id="UP000199766">
    <property type="component" value="Unassembled WGS sequence"/>
</dbReference>
<evidence type="ECO:0000256" key="2">
    <source>
        <dbReference type="ARBA" id="ARBA00004429"/>
    </source>
</evidence>
<gene>
    <name evidence="12" type="ORF">SAMN02982919_01605</name>
</gene>
<feature type="domain" description="PAC" evidence="11">
    <location>
        <begin position="73"/>
        <end position="127"/>
    </location>
</feature>
<feature type="domain" description="Response regulatory" evidence="9">
    <location>
        <begin position="767"/>
        <end position="884"/>
    </location>
</feature>
<organism evidence="12 13">
    <name type="scientific">Giesbergeria anulus</name>
    <dbReference type="NCBI Taxonomy" id="180197"/>
    <lineage>
        <taxon>Bacteria</taxon>
        <taxon>Pseudomonadati</taxon>
        <taxon>Pseudomonadota</taxon>
        <taxon>Betaproteobacteria</taxon>
        <taxon>Burkholderiales</taxon>
        <taxon>Comamonadaceae</taxon>
        <taxon>Giesbergeria</taxon>
    </lineage>
</organism>
<dbReference type="SMART" id="SM00387">
    <property type="entry name" value="HATPase_c"/>
    <property type="match status" value="1"/>
</dbReference>
<dbReference type="Pfam" id="PF00989">
    <property type="entry name" value="PAS"/>
    <property type="match status" value="1"/>
</dbReference>
<dbReference type="SMART" id="SM00448">
    <property type="entry name" value="REC"/>
    <property type="match status" value="1"/>
</dbReference>
<dbReference type="CDD" id="cd00130">
    <property type="entry name" value="PAS"/>
    <property type="match status" value="4"/>
</dbReference>
<dbReference type="NCBIfam" id="TIGR00229">
    <property type="entry name" value="sensory_box"/>
    <property type="match status" value="4"/>
</dbReference>
<dbReference type="InterPro" id="IPR004358">
    <property type="entry name" value="Sig_transdc_His_kin-like_C"/>
</dbReference>
<evidence type="ECO:0000259" key="10">
    <source>
        <dbReference type="PROSITE" id="PS50112"/>
    </source>
</evidence>
<dbReference type="Gene3D" id="3.30.450.20">
    <property type="entry name" value="PAS domain"/>
    <property type="match status" value="4"/>
</dbReference>
<dbReference type="InterPro" id="IPR013655">
    <property type="entry name" value="PAS_fold_3"/>
</dbReference>
<dbReference type="Pfam" id="PF02518">
    <property type="entry name" value="HATPase_c"/>
    <property type="match status" value="1"/>
</dbReference>
<feature type="modified residue" description="4-aspartylphosphate" evidence="7">
    <location>
        <position position="817"/>
    </location>
</feature>
<dbReference type="InterPro" id="IPR011006">
    <property type="entry name" value="CheY-like_superfamily"/>
</dbReference>
<evidence type="ECO:0000256" key="1">
    <source>
        <dbReference type="ARBA" id="ARBA00000085"/>
    </source>
</evidence>
<comment type="catalytic activity">
    <reaction evidence="1">
        <text>ATP + protein L-histidine = ADP + protein N-phospho-L-histidine.</text>
        <dbReference type="EC" id="2.7.13.3"/>
    </reaction>
</comment>
<dbReference type="CDD" id="cd16922">
    <property type="entry name" value="HATPase_EvgS-ArcB-TorS-like"/>
    <property type="match status" value="1"/>
</dbReference>
<dbReference type="InterPro" id="IPR003594">
    <property type="entry name" value="HATPase_dom"/>
</dbReference>
<dbReference type="AlphaFoldDB" id="A0A1H9KN46"/>
<comment type="subcellular location">
    <subcellularLocation>
        <location evidence="2">Cell inner membrane</location>
        <topology evidence="2">Multi-pass membrane protein</topology>
    </subcellularLocation>
</comment>
<dbReference type="InterPro" id="IPR035965">
    <property type="entry name" value="PAS-like_dom_sf"/>
</dbReference>
<evidence type="ECO:0000259" key="8">
    <source>
        <dbReference type="PROSITE" id="PS50109"/>
    </source>
</evidence>
<dbReference type="InterPro" id="IPR036890">
    <property type="entry name" value="HATPase_C_sf"/>
</dbReference>
<reference evidence="12 13" key="1">
    <citation type="submission" date="2016-10" db="EMBL/GenBank/DDBJ databases">
        <authorList>
            <person name="de Groot N.N."/>
        </authorList>
    </citation>
    <scope>NUCLEOTIDE SEQUENCE [LARGE SCALE GENOMIC DNA]</scope>
    <source>
        <strain evidence="12 13">ATCC 35958</strain>
    </source>
</reference>
<dbReference type="GO" id="GO:0000155">
    <property type="term" value="F:phosphorelay sensor kinase activity"/>
    <property type="evidence" value="ECO:0007669"/>
    <property type="project" value="InterPro"/>
</dbReference>
<dbReference type="PROSITE" id="PS50113">
    <property type="entry name" value="PAC"/>
    <property type="match status" value="3"/>
</dbReference>
<evidence type="ECO:0000256" key="5">
    <source>
        <dbReference type="ARBA" id="ARBA00022679"/>
    </source>
</evidence>
<feature type="domain" description="PAS" evidence="10">
    <location>
        <begin position="256"/>
        <end position="328"/>
    </location>
</feature>
<dbReference type="Pfam" id="PF13188">
    <property type="entry name" value="PAS_8"/>
    <property type="match status" value="1"/>
</dbReference>
<dbReference type="SUPFAM" id="SSF55785">
    <property type="entry name" value="PYP-like sensor domain (PAS domain)"/>
    <property type="match status" value="4"/>
</dbReference>
<dbReference type="SMART" id="SM00091">
    <property type="entry name" value="PAS"/>
    <property type="match status" value="4"/>
</dbReference>
<dbReference type="CDD" id="cd00082">
    <property type="entry name" value="HisKA"/>
    <property type="match status" value="1"/>
</dbReference>
<dbReference type="InterPro" id="IPR000014">
    <property type="entry name" value="PAS"/>
</dbReference>
<dbReference type="FunFam" id="3.30.565.10:FF:000006">
    <property type="entry name" value="Sensor histidine kinase WalK"/>
    <property type="match status" value="1"/>
</dbReference>
<dbReference type="Pfam" id="PF00512">
    <property type="entry name" value="HisKA"/>
    <property type="match status" value="1"/>
</dbReference>
<dbReference type="Pfam" id="PF00072">
    <property type="entry name" value="Response_reg"/>
    <property type="match status" value="1"/>
</dbReference>
<feature type="domain" description="PAS" evidence="10">
    <location>
        <begin position="382"/>
        <end position="453"/>
    </location>
</feature>
<dbReference type="Gene3D" id="3.40.50.2300">
    <property type="match status" value="1"/>
</dbReference>
<keyword evidence="4 7" id="KW-0597">Phosphoprotein</keyword>
<name>A0A1H9KN46_9BURK</name>
<dbReference type="InterPro" id="IPR001610">
    <property type="entry name" value="PAC"/>
</dbReference>
<dbReference type="EMBL" id="FOGD01000003">
    <property type="protein sequence ID" value="SER00512.1"/>
    <property type="molecule type" value="Genomic_DNA"/>
</dbReference>
<dbReference type="Gene3D" id="3.30.565.10">
    <property type="entry name" value="Histidine kinase-like ATPase, C-terminal domain"/>
    <property type="match status" value="1"/>
</dbReference>
<evidence type="ECO:0000259" key="11">
    <source>
        <dbReference type="PROSITE" id="PS50113"/>
    </source>
</evidence>
<feature type="domain" description="PAS" evidence="10">
    <location>
        <begin position="3"/>
        <end position="58"/>
    </location>
</feature>
<evidence type="ECO:0000256" key="3">
    <source>
        <dbReference type="ARBA" id="ARBA00012438"/>
    </source>
</evidence>
<evidence type="ECO:0000259" key="9">
    <source>
        <dbReference type="PROSITE" id="PS50110"/>
    </source>
</evidence>
<dbReference type="PANTHER" id="PTHR43047">
    <property type="entry name" value="TWO-COMPONENT HISTIDINE PROTEIN KINASE"/>
    <property type="match status" value="1"/>
</dbReference>
<dbReference type="EC" id="2.7.13.3" evidence="3"/>
<dbReference type="PROSITE" id="PS50112">
    <property type="entry name" value="PAS"/>
    <property type="match status" value="4"/>
</dbReference>
<dbReference type="GO" id="GO:0009927">
    <property type="term" value="F:histidine phosphotransfer kinase activity"/>
    <property type="evidence" value="ECO:0007669"/>
    <property type="project" value="TreeGrafter"/>
</dbReference>
<dbReference type="Pfam" id="PF08447">
    <property type="entry name" value="PAS_3"/>
    <property type="match status" value="1"/>
</dbReference>
<keyword evidence="13" id="KW-1185">Reference proteome</keyword>
<feature type="domain" description="PAS" evidence="10">
    <location>
        <begin position="128"/>
        <end position="186"/>
    </location>
</feature>
<dbReference type="PROSITE" id="PS50109">
    <property type="entry name" value="HIS_KIN"/>
    <property type="match status" value="1"/>
</dbReference>
<evidence type="ECO:0000256" key="4">
    <source>
        <dbReference type="ARBA" id="ARBA00022553"/>
    </source>
</evidence>
<evidence type="ECO:0000313" key="12">
    <source>
        <dbReference type="EMBL" id="SER00512.1"/>
    </source>
</evidence>
<evidence type="ECO:0000256" key="6">
    <source>
        <dbReference type="ARBA" id="ARBA00022777"/>
    </source>
</evidence>
<dbReference type="OrthoDB" id="8552871at2"/>
<dbReference type="GO" id="GO:0005886">
    <property type="term" value="C:plasma membrane"/>
    <property type="evidence" value="ECO:0007669"/>
    <property type="project" value="UniProtKB-SubCell"/>
</dbReference>
<proteinExistence type="predicted"/>
<dbReference type="Gene3D" id="1.10.287.130">
    <property type="match status" value="1"/>
</dbReference>
<dbReference type="Pfam" id="PF13426">
    <property type="entry name" value="PAS_9"/>
    <property type="match status" value="1"/>
</dbReference>
<keyword evidence="6" id="KW-0418">Kinase</keyword>
<dbReference type="PANTHER" id="PTHR43047:SF72">
    <property type="entry name" value="OSMOSENSING HISTIDINE PROTEIN KINASE SLN1"/>
    <property type="match status" value="1"/>
</dbReference>
<dbReference type="SUPFAM" id="SSF55874">
    <property type="entry name" value="ATPase domain of HSP90 chaperone/DNA topoisomerase II/histidine kinase"/>
    <property type="match status" value="1"/>
</dbReference>
<dbReference type="RefSeq" id="WP_091455478.1">
    <property type="nucleotide sequence ID" value="NZ_FOGD01000003.1"/>
</dbReference>
<dbReference type="SUPFAM" id="SSF47384">
    <property type="entry name" value="Homodimeric domain of signal transducing histidine kinase"/>
    <property type="match status" value="1"/>
</dbReference>
<dbReference type="InterPro" id="IPR005467">
    <property type="entry name" value="His_kinase_dom"/>
</dbReference>
<dbReference type="SUPFAM" id="SSF52172">
    <property type="entry name" value="CheY-like"/>
    <property type="match status" value="1"/>
</dbReference>